<evidence type="ECO:0000313" key="6">
    <source>
        <dbReference type="Proteomes" id="UP000077202"/>
    </source>
</evidence>
<dbReference type="PANTHER" id="PTHR42648:SF28">
    <property type="entry name" value="TRANSPOSON-ENCODED PROTEIN WITH RIBONUCLEASE H-LIKE AND RETROVIRUS ZINC FINGER-LIKE DOMAINS"/>
    <property type="match status" value="1"/>
</dbReference>
<dbReference type="InterPro" id="IPR057670">
    <property type="entry name" value="SH3_retrovirus"/>
</dbReference>
<dbReference type="InterPro" id="IPR012337">
    <property type="entry name" value="RNaseH-like_sf"/>
</dbReference>
<dbReference type="AlphaFoldDB" id="A0A176VD81"/>
<dbReference type="Pfam" id="PF25597">
    <property type="entry name" value="SH3_retrovirus"/>
    <property type="match status" value="1"/>
</dbReference>
<feature type="region of interest" description="Disordered" evidence="3">
    <location>
        <begin position="242"/>
        <end position="271"/>
    </location>
</feature>
<dbReference type="GO" id="GO:0015074">
    <property type="term" value="P:DNA integration"/>
    <property type="evidence" value="ECO:0007669"/>
    <property type="project" value="InterPro"/>
</dbReference>
<evidence type="ECO:0000256" key="3">
    <source>
        <dbReference type="SAM" id="MobiDB-lite"/>
    </source>
</evidence>
<dbReference type="GO" id="GO:0003676">
    <property type="term" value="F:nucleic acid binding"/>
    <property type="evidence" value="ECO:0007669"/>
    <property type="project" value="InterPro"/>
</dbReference>
<dbReference type="PANTHER" id="PTHR42648">
    <property type="entry name" value="TRANSPOSASE, PUTATIVE-RELATED"/>
    <property type="match status" value="1"/>
</dbReference>
<dbReference type="InterPro" id="IPR036397">
    <property type="entry name" value="RNaseH_sf"/>
</dbReference>
<protein>
    <recommendedName>
        <fullName evidence="4">Integrase catalytic domain-containing protein</fullName>
    </recommendedName>
</protein>
<dbReference type="InterPro" id="IPR039537">
    <property type="entry name" value="Retrotran_Ty1/copia-like"/>
</dbReference>
<keyword evidence="6" id="KW-1185">Reference proteome</keyword>
<feature type="domain" description="Integrase catalytic" evidence="4">
    <location>
        <begin position="1"/>
        <end position="124"/>
    </location>
</feature>
<keyword evidence="2" id="KW-0378">Hydrolase</keyword>
<evidence type="ECO:0000313" key="5">
    <source>
        <dbReference type="EMBL" id="OAE18332.1"/>
    </source>
</evidence>
<dbReference type="SUPFAM" id="SSF53098">
    <property type="entry name" value="Ribonuclease H-like"/>
    <property type="match status" value="1"/>
</dbReference>
<feature type="compositionally biased region" description="Polar residues" evidence="3">
    <location>
        <begin position="242"/>
        <end position="260"/>
    </location>
</feature>
<dbReference type="EMBL" id="LVLJ01004077">
    <property type="protein sequence ID" value="OAE18332.1"/>
    <property type="molecule type" value="Genomic_DNA"/>
</dbReference>
<dbReference type="Proteomes" id="UP000077202">
    <property type="component" value="Unassembled WGS sequence"/>
</dbReference>
<gene>
    <name evidence="5" type="ORF">AXG93_2566s1150</name>
</gene>
<reference evidence="5" key="1">
    <citation type="submission" date="2016-03" db="EMBL/GenBank/DDBJ databases">
        <title>Mechanisms controlling the formation of the plant cell surface in tip-growing cells are functionally conserved among land plants.</title>
        <authorList>
            <person name="Honkanen S."/>
            <person name="Jones V.A."/>
            <person name="Morieri G."/>
            <person name="Champion C."/>
            <person name="Hetherington A.J."/>
            <person name="Kelly S."/>
            <person name="Saint-Marcoux D."/>
            <person name="Proust H."/>
            <person name="Prescott H."/>
            <person name="Dolan L."/>
        </authorList>
    </citation>
    <scope>NUCLEOTIDE SEQUENCE [LARGE SCALE GENOMIC DNA]</scope>
    <source>
        <tissue evidence="5">Whole gametophyte</tissue>
    </source>
</reference>
<dbReference type="Gene3D" id="3.30.420.10">
    <property type="entry name" value="Ribonuclease H-like superfamily/Ribonuclease H"/>
    <property type="match status" value="1"/>
</dbReference>
<comment type="caution">
    <text evidence="5">The sequence shown here is derived from an EMBL/GenBank/DDBJ whole genome shotgun (WGS) entry which is preliminary data.</text>
</comment>
<dbReference type="PROSITE" id="PS50994">
    <property type="entry name" value="INTEGRASE"/>
    <property type="match status" value="1"/>
</dbReference>
<dbReference type="GO" id="GO:0046872">
    <property type="term" value="F:metal ion binding"/>
    <property type="evidence" value="ECO:0007669"/>
    <property type="project" value="UniProtKB-KW"/>
</dbReference>
<keyword evidence="1" id="KW-0479">Metal-binding</keyword>
<dbReference type="GO" id="GO:0016787">
    <property type="term" value="F:hydrolase activity"/>
    <property type="evidence" value="ECO:0007669"/>
    <property type="project" value="UniProtKB-KW"/>
</dbReference>
<organism evidence="5 6">
    <name type="scientific">Marchantia polymorpha subsp. ruderalis</name>
    <dbReference type="NCBI Taxonomy" id="1480154"/>
    <lineage>
        <taxon>Eukaryota</taxon>
        <taxon>Viridiplantae</taxon>
        <taxon>Streptophyta</taxon>
        <taxon>Embryophyta</taxon>
        <taxon>Marchantiophyta</taxon>
        <taxon>Marchantiopsida</taxon>
        <taxon>Marchantiidae</taxon>
        <taxon>Marchantiales</taxon>
        <taxon>Marchantiaceae</taxon>
        <taxon>Marchantia</taxon>
    </lineage>
</organism>
<proteinExistence type="predicted"/>
<evidence type="ECO:0000259" key="4">
    <source>
        <dbReference type="PROSITE" id="PS50994"/>
    </source>
</evidence>
<dbReference type="InterPro" id="IPR013103">
    <property type="entry name" value="RVT_2"/>
</dbReference>
<evidence type="ECO:0000256" key="2">
    <source>
        <dbReference type="ARBA" id="ARBA00022801"/>
    </source>
</evidence>
<evidence type="ECO:0000256" key="1">
    <source>
        <dbReference type="ARBA" id="ARBA00022723"/>
    </source>
</evidence>
<sequence length="494" mass="55835">MKQKSKVFEVFKKWKAKVENETDLKVKRLRSNNGGEYELGEFKKFCGLNEIRLERTPSKTPQLNDIAEWMNRTLTERARSMRIHAGMSKMFWADVVSTAAYLINLGPSVTLNFGIPEEVWSDKKLNLSHLQVFGCISYVHISDHDRDKLDAKSQKCTFIGYGGDEFAYRFWNDKNMKVIRSRDVVFNEKVMYKDRNSKRSSGSTDLDGDTSEYFGLQDLPDDSGFEQGFGEIEERALDETVSEVTVSNGSTPETGPSSTVKELRRKAKPHKPNPKYISSLDYLLLTDSGEPKCFDEALEVYKSAKWKIAMQEEMDSLHSNCTWQLAQLPAGKKVLQNKLPESDTKSLMASCYVVATQGSCVREINRLKQQLTTEFAMKDLGAAKHILGMRINRDMAQGTLRLSQAEYIGCVLEMFNMHDAKAVSTSLGSHFKLSQGQSLKTDAEKQYMAKVPYTSAIGSVMYAMMNTRPDIAHAVEVVSRFASNPGKQLREVVK</sequence>
<name>A0A176VD81_MARPO</name>
<dbReference type="Pfam" id="PF07727">
    <property type="entry name" value="RVT_2"/>
    <property type="match status" value="1"/>
</dbReference>
<accession>A0A176VD81</accession>
<dbReference type="InterPro" id="IPR001584">
    <property type="entry name" value="Integrase_cat-core"/>
</dbReference>